<reference evidence="4 5" key="1">
    <citation type="submission" date="2019-03" db="EMBL/GenBank/DDBJ databases">
        <authorList>
            <person name="Gaulin E."/>
            <person name="Dumas B."/>
        </authorList>
    </citation>
    <scope>NUCLEOTIDE SEQUENCE [LARGE SCALE GENOMIC DNA]</scope>
    <source>
        <strain evidence="4">CBS 568.67</strain>
    </source>
</reference>
<evidence type="ECO:0000256" key="1">
    <source>
        <dbReference type="ARBA" id="ARBA00009143"/>
    </source>
</evidence>
<gene>
    <name evidence="4" type="primary">Aste57867_10583</name>
    <name evidence="3" type="ORF">As57867_010543</name>
    <name evidence="4" type="ORF">ASTE57867_10583</name>
</gene>
<evidence type="ECO:0000256" key="2">
    <source>
        <dbReference type="SAM" id="MobiDB-lite"/>
    </source>
</evidence>
<dbReference type="Gene3D" id="3.10.20.550">
    <property type="entry name" value="ASAP complex, SAP18 subunit"/>
    <property type="match status" value="1"/>
</dbReference>
<dbReference type="Pfam" id="PF06487">
    <property type="entry name" value="SAP18"/>
    <property type="match status" value="1"/>
</dbReference>
<dbReference type="GO" id="GO:0005634">
    <property type="term" value="C:nucleus"/>
    <property type="evidence" value="ECO:0007669"/>
    <property type="project" value="TreeGrafter"/>
</dbReference>
<dbReference type="Proteomes" id="UP000332933">
    <property type="component" value="Unassembled WGS sequence"/>
</dbReference>
<comment type="similarity">
    <text evidence="1">Belongs to the SAP18 family.</text>
</comment>
<sequence>MRVVERANEDRPASGGPERDGAKPATVIDRDTTCPSLVRVFCGGSHNRPEAYNSMVDKPLSNEYHIYTWPDATLREIAELIQDANDDARKQNRLAISLVYPDRRGKHIVKKAGIVNTSRKSPDEDKTLAGIGFQNGDYLDVAILT</sequence>
<dbReference type="PANTHER" id="PTHR13082">
    <property type="entry name" value="SAP18"/>
    <property type="match status" value="1"/>
</dbReference>
<evidence type="ECO:0000313" key="5">
    <source>
        <dbReference type="Proteomes" id="UP000332933"/>
    </source>
</evidence>
<dbReference type="PANTHER" id="PTHR13082:SF0">
    <property type="entry name" value="HISTONE DEACETYLASE COMPLEX SUBUNIT SAP18"/>
    <property type="match status" value="1"/>
</dbReference>
<dbReference type="InterPro" id="IPR010516">
    <property type="entry name" value="SAP18"/>
</dbReference>
<reference evidence="3" key="2">
    <citation type="submission" date="2019-06" db="EMBL/GenBank/DDBJ databases">
        <title>Genomics analysis of Aphanomyces spp. identifies a new class of oomycete effector associated with host adaptation.</title>
        <authorList>
            <person name="Gaulin E."/>
        </authorList>
    </citation>
    <scope>NUCLEOTIDE SEQUENCE</scope>
    <source>
        <strain evidence="3">CBS 578.67</strain>
    </source>
</reference>
<dbReference type="InterPro" id="IPR042534">
    <property type="entry name" value="SAP18_sf"/>
</dbReference>
<proteinExistence type="inferred from homology"/>
<dbReference type="GO" id="GO:0003714">
    <property type="term" value="F:transcription corepressor activity"/>
    <property type="evidence" value="ECO:0007669"/>
    <property type="project" value="TreeGrafter"/>
</dbReference>
<dbReference type="EMBL" id="VJMH01005219">
    <property type="protein sequence ID" value="KAF0698794.1"/>
    <property type="molecule type" value="Genomic_DNA"/>
</dbReference>
<keyword evidence="5" id="KW-1185">Reference proteome</keyword>
<feature type="region of interest" description="Disordered" evidence="2">
    <location>
        <begin position="1"/>
        <end position="26"/>
    </location>
</feature>
<name>A0A485KR94_9STRA</name>
<organism evidence="4 5">
    <name type="scientific">Aphanomyces stellatus</name>
    <dbReference type="NCBI Taxonomy" id="120398"/>
    <lineage>
        <taxon>Eukaryota</taxon>
        <taxon>Sar</taxon>
        <taxon>Stramenopiles</taxon>
        <taxon>Oomycota</taxon>
        <taxon>Saprolegniomycetes</taxon>
        <taxon>Saprolegniales</taxon>
        <taxon>Verrucalvaceae</taxon>
        <taxon>Aphanomyces</taxon>
    </lineage>
</organism>
<evidence type="ECO:0000313" key="4">
    <source>
        <dbReference type="EMBL" id="VFT87455.1"/>
    </source>
</evidence>
<evidence type="ECO:0000313" key="3">
    <source>
        <dbReference type="EMBL" id="KAF0698794.1"/>
    </source>
</evidence>
<protein>
    <submittedName>
        <fullName evidence="4">Aste57867_10583 protein</fullName>
    </submittedName>
</protein>
<accession>A0A485KR94</accession>
<dbReference type="EMBL" id="CAADRA010005240">
    <property type="protein sequence ID" value="VFT87455.1"/>
    <property type="molecule type" value="Genomic_DNA"/>
</dbReference>
<dbReference type="AlphaFoldDB" id="A0A485KR94"/>
<dbReference type="OrthoDB" id="440566at2759"/>